<dbReference type="AlphaFoldDB" id="A0A9J5ZA03"/>
<dbReference type="Proteomes" id="UP000824120">
    <property type="component" value="Chromosome 4"/>
</dbReference>
<keyword evidence="2" id="KW-1185">Reference proteome</keyword>
<feature type="non-terminal residue" evidence="1">
    <location>
        <position position="94"/>
    </location>
</feature>
<proteinExistence type="predicted"/>
<dbReference type="EMBL" id="JACXVP010000004">
    <property type="protein sequence ID" value="KAG5609697.1"/>
    <property type="molecule type" value="Genomic_DNA"/>
</dbReference>
<organism evidence="1 2">
    <name type="scientific">Solanum commersonii</name>
    <name type="common">Commerson's wild potato</name>
    <name type="synonym">Commerson's nightshade</name>
    <dbReference type="NCBI Taxonomy" id="4109"/>
    <lineage>
        <taxon>Eukaryota</taxon>
        <taxon>Viridiplantae</taxon>
        <taxon>Streptophyta</taxon>
        <taxon>Embryophyta</taxon>
        <taxon>Tracheophyta</taxon>
        <taxon>Spermatophyta</taxon>
        <taxon>Magnoliopsida</taxon>
        <taxon>eudicotyledons</taxon>
        <taxon>Gunneridae</taxon>
        <taxon>Pentapetalae</taxon>
        <taxon>asterids</taxon>
        <taxon>lamiids</taxon>
        <taxon>Solanales</taxon>
        <taxon>Solanaceae</taxon>
        <taxon>Solanoideae</taxon>
        <taxon>Solaneae</taxon>
        <taxon>Solanum</taxon>
    </lineage>
</organism>
<reference evidence="1 2" key="1">
    <citation type="submission" date="2020-09" db="EMBL/GenBank/DDBJ databases">
        <title>De no assembly of potato wild relative species, Solanum commersonii.</title>
        <authorList>
            <person name="Cho K."/>
        </authorList>
    </citation>
    <scope>NUCLEOTIDE SEQUENCE [LARGE SCALE GENOMIC DNA]</scope>
    <source>
        <strain evidence="1">LZ3.2</strain>
        <tissue evidence="1">Leaf</tissue>
    </source>
</reference>
<name>A0A9J5ZA03_SOLCO</name>
<evidence type="ECO:0000313" key="1">
    <source>
        <dbReference type="EMBL" id="KAG5609697.1"/>
    </source>
</evidence>
<protein>
    <submittedName>
        <fullName evidence="1">Uncharacterized protein</fullName>
    </submittedName>
</protein>
<evidence type="ECO:0000313" key="2">
    <source>
        <dbReference type="Proteomes" id="UP000824120"/>
    </source>
</evidence>
<comment type="caution">
    <text evidence="1">The sequence shown here is derived from an EMBL/GenBank/DDBJ whole genome shotgun (WGS) entry which is preliminary data.</text>
</comment>
<sequence>LSTLKLWVRLRPFDDLPNELGDPQAFISSFFQPHRTFKTQVQQFKNDVSNSATQDSIMIVHTRLNLLMERSNVYSKTQVVTHHYQRLSNSQYLL</sequence>
<gene>
    <name evidence="1" type="ORF">H5410_020978</name>
</gene>
<accession>A0A9J5ZA03</accession>